<name>A0A378U4F4_MYROD</name>
<keyword evidence="2" id="KW-1185">Reference proteome</keyword>
<evidence type="ECO:0000313" key="1">
    <source>
        <dbReference type="EMBL" id="STZ70128.1"/>
    </source>
</evidence>
<organism evidence="1 2">
    <name type="scientific">Myroides odoratus</name>
    <name type="common">Flavobacterium odoratum</name>
    <dbReference type="NCBI Taxonomy" id="256"/>
    <lineage>
        <taxon>Bacteria</taxon>
        <taxon>Pseudomonadati</taxon>
        <taxon>Bacteroidota</taxon>
        <taxon>Flavobacteriia</taxon>
        <taxon>Flavobacteriales</taxon>
        <taxon>Flavobacteriaceae</taxon>
        <taxon>Myroides</taxon>
    </lineage>
</organism>
<sequence length="74" mass="8605">MNDTTRTMDKETYIKTALETIKAKNLQVPFELAQGSVITNLDQYLNSLKSSYLQAKDPRIEQLFFDKIEHLLKL</sequence>
<reference evidence="1 2" key="1">
    <citation type="submission" date="2018-06" db="EMBL/GenBank/DDBJ databases">
        <authorList>
            <consortium name="Pathogen Informatics"/>
            <person name="Doyle S."/>
        </authorList>
    </citation>
    <scope>NUCLEOTIDE SEQUENCE [LARGE SCALE GENOMIC DNA]</scope>
    <source>
        <strain evidence="1 2">NCTC11179</strain>
    </source>
</reference>
<proteinExistence type="predicted"/>
<dbReference type="AlphaFoldDB" id="A0A378U4F4"/>
<dbReference type="RefSeq" id="WP_258554080.1">
    <property type="nucleotide sequence ID" value="NZ_UGQL01000002.1"/>
</dbReference>
<accession>A0A378U4F4</accession>
<dbReference type="EMBL" id="UGQL01000002">
    <property type="protein sequence ID" value="STZ70128.1"/>
    <property type="molecule type" value="Genomic_DNA"/>
</dbReference>
<evidence type="ECO:0000313" key="2">
    <source>
        <dbReference type="Proteomes" id="UP000255024"/>
    </source>
</evidence>
<dbReference type="Proteomes" id="UP000255024">
    <property type="component" value="Unassembled WGS sequence"/>
</dbReference>
<protein>
    <submittedName>
        <fullName evidence="1">Uncharacterized protein</fullName>
    </submittedName>
</protein>
<gene>
    <name evidence="1" type="ORF">NCTC11179_03661</name>
</gene>